<dbReference type="AlphaFoldDB" id="A0A6J6SYF8"/>
<feature type="transmembrane region" description="Helical" evidence="1">
    <location>
        <begin position="140"/>
        <end position="161"/>
    </location>
</feature>
<evidence type="ECO:0000256" key="1">
    <source>
        <dbReference type="SAM" id="Phobius"/>
    </source>
</evidence>
<feature type="transmembrane region" description="Helical" evidence="1">
    <location>
        <begin position="167"/>
        <end position="194"/>
    </location>
</feature>
<dbReference type="EMBL" id="CAEZYX010000034">
    <property type="protein sequence ID" value="CAB4739942.1"/>
    <property type="molecule type" value="Genomic_DNA"/>
</dbReference>
<keyword evidence="1" id="KW-0472">Membrane</keyword>
<protein>
    <submittedName>
        <fullName evidence="2">Unannotated protein</fullName>
    </submittedName>
</protein>
<accession>A0A6J6SYF8</accession>
<keyword evidence="1" id="KW-1133">Transmembrane helix</keyword>
<feature type="transmembrane region" description="Helical" evidence="1">
    <location>
        <begin position="206"/>
        <end position="231"/>
    </location>
</feature>
<organism evidence="2">
    <name type="scientific">freshwater metagenome</name>
    <dbReference type="NCBI Taxonomy" id="449393"/>
    <lineage>
        <taxon>unclassified sequences</taxon>
        <taxon>metagenomes</taxon>
        <taxon>ecological metagenomes</taxon>
    </lineage>
</organism>
<feature type="transmembrane region" description="Helical" evidence="1">
    <location>
        <begin position="107"/>
        <end position="128"/>
    </location>
</feature>
<reference evidence="2" key="1">
    <citation type="submission" date="2020-05" db="EMBL/GenBank/DDBJ databases">
        <authorList>
            <person name="Chiriac C."/>
            <person name="Salcher M."/>
            <person name="Ghai R."/>
            <person name="Kavagutti S V."/>
        </authorList>
    </citation>
    <scope>NUCLEOTIDE SEQUENCE</scope>
</reference>
<feature type="transmembrane region" description="Helical" evidence="1">
    <location>
        <begin position="77"/>
        <end position="101"/>
    </location>
</feature>
<evidence type="ECO:0000313" key="2">
    <source>
        <dbReference type="EMBL" id="CAB4739942.1"/>
    </source>
</evidence>
<sequence length="233" mass="25023">MKVTPPVLKPAAASAPKSSFWSSTQVFAVGRFSFKYAAMAFASIAYEGNSAKVVGNFFLSANPLYPVLTKRLGTPRLAICTLLATAKLFAVPSAPTIAITLSFKINSLVMLMASCGMYLSSLMIKLILRPFTPPLAFTYAKYAFMAGATLLYPVAAGPVWGTVMPSFISLLLTPTSACAGIAEISSALVAMAAVVMTPSPLRFEPIMYFLSSRGLLLPCFMFTYLFCWAIWGK</sequence>
<name>A0A6J6SYF8_9ZZZZ</name>
<gene>
    <name evidence="2" type="ORF">UFOPK2802_00484</name>
</gene>
<keyword evidence="1" id="KW-0812">Transmembrane</keyword>
<proteinExistence type="predicted"/>